<protein>
    <submittedName>
        <fullName evidence="2">Uncharacterized protein</fullName>
    </submittedName>
</protein>
<feature type="compositionally biased region" description="Low complexity" evidence="1">
    <location>
        <begin position="59"/>
        <end position="73"/>
    </location>
</feature>
<name>A0A5B0R0E8_PUCGR</name>
<sequence length="103" mass="11252">MRAVTFAELKVPSRVGDLTRTTNAINTLASGQCQIGKSALVKVDWRLRFDTFMATPQAHSHSTGFGDSSSTGDRLTRANLRSTNQKLDFGLQMPAKFGDCSAW</sequence>
<evidence type="ECO:0000313" key="2">
    <source>
        <dbReference type="EMBL" id="KAA1118763.1"/>
    </source>
</evidence>
<dbReference type="AlphaFoldDB" id="A0A5B0R0E8"/>
<organism evidence="2 3">
    <name type="scientific">Puccinia graminis f. sp. tritici</name>
    <dbReference type="NCBI Taxonomy" id="56615"/>
    <lineage>
        <taxon>Eukaryota</taxon>
        <taxon>Fungi</taxon>
        <taxon>Dikarya</taxon>
        <taxon>Basidiomycota</taxon>
        <taxon>Pucciniomycotina</taxon>
        <taxon>Pucciniomycetes</taxon>
        <taxon>Pucciniales</taxon>
        <taxon>Pucciniaceae</taxon>
        <taxon>Puccinia</taxon>
    </lineage>
</organism>
<proteinExistence type="predicted"/>
<accession>A0A5B0R0E8</accession>
<reference evidence="2 3" key="1">
    <citation type="submission" date="2019-05" db="EMBL/GenBank/DDBJ databases">
        <title>Emergence of the Ug99 lineage of the wheat stem rust pathogen through somatic hybridization.</title>
        <authorList>
            <person name="Li F."/>
            <person name="Upadhyaya N.M."/>
            <person name="Sperschneider J."/>
            <person name="Matny O."/>
            <person name="Nguyen-Phuc H."/>
            <person name="Mago R."/>
            <person name="Raley C."/>
            <person name="Miller M.E."/>
            <person name="Silverstein K.A.T."/>
            <person name="Henningsen E."/>
            <person name="Hirsch C.D."/>
            <person name="Visser B."/>
            <person name="Pretorius Z.A."/>
            <person name="Steffenson B.J."/>
            <person name="Schwessinger B."/>
            <person name="Dodds P.N."/>
            <person name="Figueroa M."/>
        </authorList>
    </citation>
    <scope>NUCLEOTIDE SEQUENCE [LARGE SCALE GENOMIC DNA]</scope>
    <source>
        <strain evidence="2">21-0</strain>
    </source>
</reference>
<evidence type="ECO:0000313" key="3">
    <source>
        <dbReference type="Proteomes" id="UP000324748"/>
    </source>
</evidence>
<dbReference type="Proteomes" id="UP000324748">
    <property type="component" value="Unassembled WGS sequence"/>
</dbReference>
<keyword evidence="3" id="KW-1185">Reference proteome</keyword>
<gene>
    <name evidence="2" type="ORF">PGT21_005070</name>
</gene>
<evidence type="ECO:0000256" key="1">
    <source>
        <dbReference type="SAM" id="MobiDB-lite"/>
    </source>
</evidence>
<feature type="region of interest" description="Disordered" evidence="1">
    <location>
        <begin position="57"/>
        <end position="77"/>
    </location>
</feature>
<dbReference type="EMBL" id="VSWC01000001">
    <property type="protein sequence ID" value="KAA1118763.1"/>
    <property type="molecule type" value="Genomic_DNA"/>
</dbReference>
<comment type="caution">
    <text evidence="2">The sequence shown here is derived from an EMBL/GenBank/DDBJ whole genome shotgun (WGS) entry which is preliminary data.</text>
</comment>